<protein>
    <submittedName>
        <fullName evidence="2">Uncharacterized protein</fullName>
    </submittedName>
</protein>
<name>A0A9P8S0B8_9EUKA</name>
<keyword evidence="1" id="KW-0472">Membrane</keyword>
<dbReference type="KEGG" id="ssao:94297169"/>
<evidence type="ECO:0000256" key="1">
    <source>
        <dbReference type="SAM" id="Phobius"/>
    </source>
</evidence>
<accession>A0A9P8S0B8</accession>
<sequence length="168" mass="19376">MPHFYRYLSPQEIEFFHIRKSAHFVTTRKMIFRVKNHKVTIPAGFIADGVFVENQDFLSSPAWFCFEFLYASHKYDDKIADRGEIDQFMFNNYSDIITVVNDELVIDGVRISGSDIFQESIERGVCVCQDIIREIKINDQKIDWMRICCAGVCLSGIGVGYGISLIIK</sequence>
<keyword evidence="3" id="KW-1185">Reference proteome</keyword>
<dbReference type="RefSeq" id="XP_067766285.1">
    <property type="nucleotide sequence ID" value="XM_067907017.1"/>
</dbReference>
<dbReference type="EMBL" id="AUWU02000003">
    <property type="protein sequence ID" value="KAH0575512.1"/>
    <property type="molecule type" value="Genomic_DNA"/>
</dbReference>
<dbReference type="AlphaFoldDB" id="A0A9P8S0B8"/>
<proteinExistence type="predicted"/>
<reference evidence="2 3" key="1">
    <citation type="journal article" date="2014" name="PLoS Genet.">
        <title>The Genome of Spironucleus salmonicida Highlights a Fish Pathogen Adapted to Fluctuating Environments.</title>
        <authorList>
            <person name="Xu F."/>
            <person name="Jerlstrom-Hultqvist J."/>
            <person name="Einarsson E."/>
            <person name="Astvaldsson A."/>
            <person name="Svard S.G."/>
            <person name="Andersson J.O."/>
        </authorList>
    </citation>
    <scope>NUCLEOTIDE SEQUENCE [LARGE SCALE GENOMIC DNA]</scope>
    <source>
        <strain evidence="2 3">ATCC 50377</strain>
    </source>
</reference>
<comment type="caution">
    <text evidence="2">The sequence shown here is derived from an EMBL/GenBank/DDBJ whole genome shotgun (WGS) entry which is preliminary data.</text>
</comment>
<gene>
    <name evidence="2" type="ORF">SS50377_23146</name>
</gene>
<keyword evidence="1" id="KW-0812">Transmembrane</keyword>
<feature type="transmembrane region" description="Helical" evidence="1">
    <location>
        <begin position="144"/>
        <end position="167"/>
    </location>
</feature>
<evidence type="ECO:0000313" key="3">
    <source>
        <dbReference type="Proteomes" id="UP000018208"/>
    </source>
</evidence>
<keyword evidence="1" id="KW-1133">Transmembrane helix</keyword>
<evidence type="ECO:0000313" key="2">
    <source>
        <dbReference type="EMBL" id="KAH0575512.1"/>
    </source>
</evidence>
<dbReference type="Proteomes" id="UP000018208">
    <property type="component" value="Unassembled WGS sequence"/>
</dbReference>
<dbReference type="GeneID" id="94297169"/>
<organism evidence="2 3">
    <name type="scientific">Spironucleus salmonicida</name>
    <dbReference type="NCBI Taxonomy" id="348837"/>
    <lineage>
        <taxon>Eukaryota</taxon>
        <taxon>Metamonada</taxon>
        <taxon>Diplomonadida</taxon>
        <taxon>Hexamitidae</taxon>
        <taxon>Hexamitinae</taxon>
        <taxon>Spironucleus</taxon>
    </lineage>
</organism>